<feature type="transmembrane region" description="Helical" evidence="2">
    <location>
        <begin position="21"/>
        <end position="39"/>
    </location>
</feature>
<keyword evidence="2" id="KW-0812">Transmembrane</keyword>
<dbReference type="AlphaFoldDB" id="A0A5C6AU82"/>
<proteinExistence type="predicted"/>
<evidence type="ECO:0000313" key="5">
    <source>
        <dbReference type="Proteomes" id="UP000316213"/>
    </source>
</evidence>
<evidence type="ECO:0000256" key="2">
    <source>
        <dbReference type="SAM" id="Phobius"/>
    </source>
</evidence>
<keyword evidence="5" id="KW-1185">Reference proteome</keyword>
<feature type="region of interest" description="Disordered" evidence="1">
    <location>
        <begin position="343"/>
        <end position="364"/>
    </location>
</feature>
<dbReference type="EMBL" id="SJPM01000001">
    <property type="protein sequence ID" value="TWU03148.1"/>
    <property type="molecule type" value="Genomic_DNA"/>
</dbReference>
<keyword evidence="4" id="KW-0378">Hydrolase</keyword>
<keyword evidence="2" id="KW-1133">Transmembrane helix</keyword>
<sequence length="364" mass="41001">MNESALPPTRKRASISTGRKIVYSIFTVAVVFAVFEMIIRLTGFQYGNQLEQMRFTFPVDEYNANSDEPLLKYDRDLFWRPIPHSLEHNSRGFSTPEFDSNKPDGVYRIVCLGDSCTHFGPNSYPELLQTLLDHQLSDPFEVINAGTIGYTTHQGLTLLENEVLGWKPDLVTVYFGWNDHWLSRGVADKDQSAGVVVLPSAIEKVRILQLFRFLHQETIKPTDRPLRVGIEDYQANLQQMIELCRQQQVAIWLITAPQALDIAVPAYLVTSGEVSDPDYIVELHETYNDVVRRVASESGVPLIDLAETVASLDKRTIFLPDHIHLSDSGKIVTAGLLYQKLQSGRPTTQKKPSEQSSPDGLSIE</sequence>
<evidence type="ECO:0000259" key="3">
    <source>
        <dbReference type="Pfam" id="PF13472"/>
    </source>
</evidence>
<organism evidence="4 5">
    <name type="scientific">Neorhodopirellula pilleata</name>
    <dbReference type="NCBI Taxonomy" id="2714738"/>
    <lineage>
        <taxon>Bacteria</taxon>
        <taxon>Pseudomonadati</taxon>
        <taxon>Planctomycetota</taxon>
        <taxon>Planctomycetia</taxon>
        <taxon>Pirellulales</taxon>
        <taxon>Pirellulaceae</taxon>
        <taxon>Neorhodopirellula</taxon>
    </lineage>
</organism>
<dbReference type="SUPFAM" id="SSF52266">
    <property type="entry name" value="SGNH hydrolase"/>
    <property type="match status" value="1"/>
</dbReference>
<dbReference type="GO" id="GO:0016788">
    <property type="term" value="F:hydrolase activity, acting on ester bonds"/>
    <property type="evidence" value="ECO:0007669"/>
    <property type="project" value="UniProtKB-ARBA"/>
</dbReference>
<dbReference type="PANTHER" id="PTHR14209:SF19">
    <property type="entry name" value="ISOAMYL ACETATE-HYDROLYZING ESTERASE 1 HOMOLOG"/>
    <property type="match status" value="1"/>
</dbReference>
<comment type="caution">
    <text evidence="4">The sequence shown here is derived from an EMBL/GenBank/DDBJ whole genome shotgun (WGS) entry which is preliminary data.</text>
</comment>
<gene>
    <name evidence="4" type="ORF">Pla100_00660</name>
</gene>
<dbReference type="InterPro" id="IPR036514">
    <property type="entry name" value="SGNH_hydro_sf"/>
</dbReference>
<dbReference type="Pfam" id="PF13472">
    <property type="entry name" value="Lipase_GDSL_2"/>
    <property type="match status" value="1"/>
</dbReference>
<evidence type="ECO:0000313" key="4">
    <source>
        <dbReference type="EMBL" id="TWU03148.1"/>
    </source>
</evidence>
<dbReference type="Gene3D" id="3.40.50.1110">
    <property type="entry name" value="SGNH hydrolase"/>
    <property type="match status" value="1"/>
</dbReference>
<dbReference type="InterPro" id="IPR045136">
    <property type="entry name" value="Iah1-like"/>
</dbReference>
<dbReference type="OrthoDB" id="277306at2"/>
<protein>
    <submittedName>
        <fullName evidence="4">GDSL-like Lipase/Acylhydrolase</fullName>
    </submittedName>
</protein>
<dbReference type="InterPro" id="IPR013830">
    <property type="entry name" value="SGNH_hydro"/>
</dbReference>
<dbReference type="RefSeq" id="WP_146575730.1">
    <property type="nucleotide sequence ID" value="NZ_SJPM01000001.1"/>
</dbReference>
<accession>A0A5C6AU82</accession>
<dbReference type="PANTHER" id="PTHR14209">
    <property type="entry name" value="ISOAMYL ACETATE-HYDROLYZING ESTERASE 1"/>
    <property type="match status" value="1"/>
</dbReference>
<evidence type="ECO:0000256" key="1">
    <source>
        <dbReference type="SAM" id="MobiDB-lite"/>
    </source>
</evidence>
<keyword evidence="2" id="KW-0472">Membrane</keyword>
<reference evidence="4 5" key="1">
    <citation type="submission" date="2019-02" db="EMBL/GenBank/DDBJ databases">
        <title>Deep-cultivation of Planctomycetes and their phenomic and genomic characterization uncovers novel biology.</title>
        <authorList>
            <person name="Wiegand S."/>
            <person name="Jogler M."/>
            <person name="Boedeker C."/>
            <person name="Pinto D."/>
            <person name="Vollmers J."/>
            <person name="Rivas-Marin E."/>
            <person name="Kohn T."/>
            <person name="Peeters S.H."/>
            <person name="Heuer A."/>
            <person name="Rast P."/>
            <person name="Oberbeckmann S."/>
            <person name="Bunk B."/>
            <person name="Jeske O."/>
            <person name="Meyerdierks A."/>
            <person name="Storesund J.E."/>
            <person name="Kallscheuer N."/>
            <person name="Luecker S."/>
            <person name="Lage O.M."/>
            <person name="Pohl T."/>
            <person name="Merkel B.J."/>
            <person name="Hornburger P."/>
            <person name="Mueller R.-W."/>
            <person name="Bruemmer F."/>
            <person name="Labrenz M."/>
            <person name="Spormann A.M."/>
            <person name="Op Den Camp H."/>
            <person name="Overmann J."/>
            <person name="Amann R."/>
            <person name="Jetten M.S.M."/>
            <person name="Mascher T."/>
            <person name="Medema M.H."/>
            <person name="Devos D.P."/>
            <person name="Kaster A.-K."/>
            <person name="Ovreas L."/>
            <person name="Rohde M."/>
            <person name="Galperin M.Y."/>
            <person name="Jogler C."/>
        </authorList>
    </citation>
    <scope>NUCLEOTIDE SEQUENCE [LARGE SCALE GENOMIC DNA]</scope>
    <source>
        <strain evidence="4 5">Pla100</strain>
    </source>
</reference>
<feature type="domain" description="SGNH hydrolase-type esterase" evidence="3">
    <location>
        <begin position="111"/>
        <end position="329"/>
    </location>
</feature>
<dbReference type="Proteomes" id="UP000316213">
    <property type="component" value="Unassembled WGS sequence"/>
</dbReference>
<name>A0A5C6AU82_9BACT</name>